<comment type="caution">
    <text evidence="2">The sequence shown here is derived from an EMBL/GenBank/DDBJ whole genome shotgun (WGS) entry which is preliminary data.</text>
</comment>
<feature type="compositionally biased region" description="Basic and acidic residues" evidence="1">
    <location>
        <begin position="34"/>
        <end position="43"/>
    </location>
</feature>
<dbReference type="Proteomes" id="UP000735302">
    <property type="component" value="Unassembled WGS sequence"/>
</dbReference>
<dbReference type="EMBL" id="BLXT01007768">
    <property type="protein sequence ID" value="GFO42215.1"/>
    <property type="molecule type" value="Genomic_DNA"/>
</dbReference>
<keyword evidence="3" id="KW-1185">Reference proteome</keyword>
<protein>
    <submittedName>
        <fullName evidence="2">Uncharacterized protein</fullName>
    </submittedName>
</protein>
<evidence type="ECO:0000313" key="2">
    <source>
        <dbReference type="EMBL" id="GFO42215.1"/>
    </source>
</evidence>
<evidence type="ECO:0000313" key="3">
    <source>
        <dbReference type="Proteomes" id="UP000735302"/>
    </source>
</evidence>
<dbReference type="AlphaFoldDB" id="A0AAV4DDW3"/>
<feature type="compositionally biased region" description="Basic and acidic residues" evidence="1">
    <location>
        <begin position="1"/>
        <end position="10"/>
    </location>
</feature>
<evidence type="ECO:0000256" key="1">
    <source>
        <dbReference type="SAM" id="MobiDB-lite"/>
    </source>
</evidence>
<organism evidence="2 3">
    <name type="scientific">Plakobranchus ocellatus</name>
    <dbReference type="NCBI Taxonomy" id="259542"/>
    <lineage>
        <taxon>Eukaryota</taxon>
        <taxon>Metazoa</taxon>
        <taxon>Spiralia</taxon>
        <taxon>Lophotrochozoa</taxon>
        <taxon>Mollusca</taxon>
        <taxon>Gastropoda</taxon>
        <taxon>Heterobranchia</taxon>
        <taxon>Euthyneura</taxon>
        <taxon>Panpulmonata</taxon>
        <taxon>Sacoglossa</taxon>
        <taxon>Placobranchoidea</taxon>
        <taxon>Plakobranchidae</taxon>
        <taxon>Plakobranchus</taxon>
    </lineage>
</organism>
<sequence>MTRTEEEKARGRIGMRKSKNGPDTKHISRSRQLMTERDGEGDHGHKRSSGARVLSPGSLCRGVSGRQGSDGCPRMGISATNFRFVKKLFSPSELWFLEKRKIEKCGD</sequence>
<proteinExistence type="predicted"/>
<name>A0AAV4DDW3_9GAST</name>
<gene>
    <name evidence="2" type="ORF">PoB_006872000</name>
</gene>
<feature type="region of interest" description="Disordered" evidence="1">
    <location>
        <begin position="1"/>
        <end position="74"/>
    </location>
</feature>
<reference evidence="2 3" key="1">
    <citation type="journal article" date="2021" name="Elife">
        <title>Chloroplast acquisition without the gene transfer in kleptoplastic sea slugs, Plakobranchus ocellatus.</title>
        <authorList>
            <person name="Maeda T."/>
            <person name="Takahashi S."/>
            <person name="Yoshida T."/>
            <person name="Shimamura S."/>
            <person name="Takaki Y."/>
            <person name="Nagai Y."/>
            <person name="Toyoda A."/>
            <person name="Suzuki Y."/>
            <person name="Arimoto A."/>
            <person name="Ishii H."/>
            <person name="Satoh N."/>
            <person name="Nishiyama T."/>
            <person name="Hasebe M."/>
            <person name="Maruyama T."/>
            <person name="Minagawa J."/>
            <person name="Obokata J."/>
            <person name="Shigenobu S."/>
        </authorList>
    </citation>
    <scope>NUCLEOTIDE SEQUENCE [LARGE SCALE GENOMIC DNA]</scope>
</reference>
<accession>A0AAV4DDW3</accession>